<keyword evidence="2" id="KW-1185">Reference proteome</keyword>
<name>A0ACC6MP10_MYCPF</name>
<proteinExistence type="predicted"/>
<accession>A0ACC6MP10</accession>
<dbReference type="EMBL" id="JAOXLN010000036">
    <property type="protein sequence ID" value="MDZ5088640.1"/>
    <property type="molecule type" value="Genomic_DNA"/>
</dbReference>
<organism evidence="1 2">
    <name type="scientific">Mycolicibacterium parafortuitum</name>
    <name type="common">Mycobacterium parafortuitum</name>
    <dbReference type="NCBI Taxonomy" id="39692"/>
    <lineage>
        <taxon>Bacteria</taxon>
        <taxon>Bacillati</taxon>
        <taxon>Actinomycetota</taxon>
        <taxon>Actinomycetes</taxon>
        <taxon>Mycobacteriales</taxon>
        <taxon>Mycobacteriaceae</taxon>
        <taxon>Mycolicibacterium</taxon>
    </lineage>
</organism>
<comment type="caution">
    <text evidence="1">The sequence shown here is derived from an EMBL/GenBank/DDBJ whole genome shotgun (WGS) entry which is preliminary data.</text>
</comment>
<evidence type="ECO:0000313" key="1">
    <source>
        <dbReference type="EMBL" id="MDZ5088640.1"/>
    </source>
</evidence>
<sequence length="360" mass="36738">MANILMPKGHMVLDGRSASGVTGAVLGAAGQNPAVREREITIGRGPIGDLAVGTAGALVTNPGDDTVSILDPATLSFATHLVAGEPVAAVASEAQAFVATTSEDEDRLSVIDLSTGTVTATFPLAGPATALAVGPDGQRVYAGQDDEGRVAVAVIDTGAERVSTIELGSGPGAGIDALRVDPTGKRLVAGVTDERGSQLIIVDAETARVRRVVPVGSPIRDIAHVGSAVYVLTSDRAVGGAVQVIDLSTYTVTDTVTLGGAPTQLAMSPDLARAYIVDYDRVTVLCTLRLEIVESLTLAGRPSCVALAADGSRLYAADYAGGVSVFAVSSTIEELYTQFVATDPIIVRAPRARELQPAPA</sequence>
<gene>
    <name evidence="1" type="ORF">OHX15_24870</name>
</gene>
<protein>
    <submittedName>
        <fullName evidence="1">Uncharacterized protein</fullName>
    </submittedName>
</protein>
<evidence type="ECO:0000313" key="2">
    <source>
        <dbReference type="Proteomes" id="UP001289645"/>
    </source>
</evidence>
<dbReference type="Proteomes" id="UP001289645">
    <property type="component" value="Unassembled WGS sequence"/>
</dbReference>
<reference evidence="1 2" key="1">
    <citation type="journal article" date="2021" name="Chemosphere">
        <title>Bioballs carrying a syntrophic Rhodococcus and Mycolicibacterium consortium for simultaneous sorption and biodegradation of fuel oil in contaminated freshwater.</title>
        <authorList>
            <person name="Naloka K."/>
            <person name="Polrit D."/>
            <person name="Muangchinda C."/>
            <person name="Thoetkiattikul H."/>
            <person name="Pinyakong O."/>
        </authorList>
    </citation>
    <scope>NUCLEOTIDE SEQUENCE [LARGE SCALE GENOMIC DNA]</scope>
    <source>
        <strain evidence="1 2">J101</strain>
    </source>
</reference>